<comment type="caution">
    <text evidence="1">The sequence shown here is derived from an EMBL/GenBank/DDBJ whole genome shotgun (WGS) entry which is preliminary data.</text>
</comment>
<dbReference type="EMBL" id="PPXC01000001">
    <property type="protein sequence ID" value="POH75373.1"/>
    <property type="molecule type" value="Genomic_DNA"/>
</dbReference>
<reference evidence="1 2" key="1">
    <citation type="submission" date="2018-01" db="EMBL/GenBank/DDBJ databases">
        <title>Arthrobacter sp. nov., from glaciers in China.</title>
        <authorList>
            <person name="Liu Q."/>
            <person name="Xin Y.-H."/>
        </authorList>
    </citation>
    <scope>NUCLEOTIDE SEQUENCE [LARGE SCALE GENOMIC DNA]</scope>
    <source>
        <strain evidence="1 2">HLT2-12-2</strain>
    </source>
</reference>
<evidence type="ECO:0000313" key="2">
    <source>
        <dbReference type="Proteomes" id="UP000237061"/>
    </source>
</evidence>
<protein>
    <submittedName>
        <fullName evidence="1">Uncharacterized protein</fullName>
    </submittedName>
</protein>
<evidence type="ECO:0000313" key="1">
    <source>
        <dbReference type="EMBL" id="POH75373.1"/>
    </source>
</evidence>
<organism evidence="1 2">
    <name type="scientific">Arthrobacter glacialis</name>
    <dbReference type="NCBI Taxonomy" id="1664"/>
    <lineage>
        <taxon>Bacteria</taxon>
        <taxon>Bacillati</taxon>
        <taxon>Actinomycetota</taxon>
        <taxon>Actinomycetes</taxon>
        <taxon>Micrococcales</taxon>
        <taxon>Micrococcaceae</taxon>
        <taxon>Arthrobacter</taxon>
    </lineage>
</organism>
<keyword evidence="2" id="KW-1185">Reference proteome</keyword>
<dbReference type="Proteomes" id="UP000237061">
    <property type="component" value="Unassembled WGS sequence"/>
</dbReference>
<gene>
    <name evidence="1" type="ORF">CVS27_01870</name>
</gene>
<dbReference type="AlphaFoldDB" id="A0A2S4A1L0"/>
<sequence length="168" mass="18716">MLTTNDVLSYLDPEDTSVIPAFAVRDSASSKLLKVSVHLHAQGDPKVREIRPHRMSPVHLKMAFIGELFVMGFRPISPLNMGKNQISCLVRPLLASETALDPAGIHHLRDHETFSLASEMVGLLALTLPITGYDRYRIAKRAARMTGPEQISYLAQLHAYYLIGPRNE</sequence>
<proteinExistence type="predicted"/>
<name>A0A2S4A1L0_ARTGL</name>
<accession>A0A2S4A1L0</accession>